<evidence type="ECO:0000313" key="3">
    <source>
        <dbReference type="Proteomes" id="UP001056384"/>
    </source>
</evidence>
<name>A0A9Q9AUT8_9PEZI</name>
<dbReference type="EMBL" id="CP099420">
    <property type="protein sequence ID" value="USW51101.1"/>
    <property type="molecule type" value="Genomic_DNA"/>
</dbReference>
<dbReference type="OrthoDB" id="3632585at2759"/>
<organism evidence="2 3">
    <name type="scientific">Septoria linicola</name>
    <dbReference type="NCBI Taxonomy" id="215465"/>
    <lineage>
        <taxon>Eukaryota</taxon>
        <taxon>Fungi</taxon>
        <taxon>Dikarya</taxon>
        <taxon>Ascomycota</taxon>
        <taxon>Pezizomycotina</taxon>
        <taxon>Dothideomycetes</taxon>
        <taxon>Dothideomycetidae</taxon>
        <taxon>Mycosphaerellales</taxon>
        <taxon>Mycosphaerellaceae</taxon>
        <taxon>Septoria</taxon>
    </lineage>
</organism>
<feature type="signal peptide" evidence="1">
    <location>
        <begin position="1"/>
        <end position="16"/>
    </location>
</feature>
<keyword evidence="3" id="KW-1185">Reference proteome</keyword>
<dbReference type="Proteomes" id="UP001056384">
    <property type="component" value="Chromosome 3"/>
</dbReference>
<gene>
    <name evidence="2" type="ORF">Slin15195_G044200</name>
</gene>
<proteinExistence type="predicted"/>
<feature type="chain" id="PRO_5040171049" evidence="1">
    <location>
        <begin position="17"/>
        <end position="141"/>
    </location>
</feature>
<reference evidence="2" key="1">
    <citation type="submission" date="2022-06" db="EMBL/GenBank/DDBJ databases">
        <title>Complete genome sequences of two strains of the flax pathogen Septoria linicola.</title>
        <authorList>
            <person name="Lapalu N."/>
            <person name="Simon A."/>
            <person name="Demenou B."/>
            <person name="Paumier D."/>
            <person name="Guillot M.-P."/>
            <person name="Gout L."/>
            <person name="Valade R."/>
        </authorList>
    </citation>
    <scope>NUCLEOTIDE SEQUENCE</scope>
    <source>
        <strain evidence="2">SE15195</strain>
    </source>
</reference>
<protein>
    <submittedName>
        <fullName evidence="2">Uncharacterized protein</fullName>
    </submittedName>
</protein>
<keyword evidence="1" id="KW-0732">Signal</keyword>
<dbReference type="AlphaFoldDB" id="A0A9Q9AUT8"/>
<evidence type="ECO:0000313" key="2">
    <source>
        <dbReference type="EMBL" id="USW51101.1"/>
    </source>
</evidence>
<sequence length="141" mass="14872">MKFVAIATAILPLASALLVEKRSTGLPQVNAVIDLDDLDFLDLDAEPINVLSILHDLLDQGEIDILGADDKDLSKRANVPFLNCGKSRATRCALTSGGVLATCIWAAIAKGKDMKENTKCVAAAAAFGTILPTDCKLCLGF</sequence>
<evidence type="ECO:0000256" key="1">
    <source>
        <dbReference type="SAM" id="SignalP"/>
    </source>
</evidence>
<accession>A0A9Q9AUT8</accession>